<accession>A0A0M4BTB4</accession>
<evidence type="ECO:0000313" key="1">
    <source>
        <dbReference type="EMBL" id="ALB76116.1"/>
    </source>
</evidence>
<protein>
    <submittedName>
        <fullName evidence="1">Uncharacterized protein</fullName>
    </submittedName>
</protein>
<proteinExistence type="predicted"/>
<dbReference type="AlphaFoldDB" id="A0A0M4BTB4"/>
<name>A0A0M4BTB4_9BACT</name>
<sequence length="88" mass="10456">MKEKIIKNDYKSIDNIINISYNIIIKNRKTNYREDKNMIYRIKIEGKECNDNYTFETPREGDILDELKDILEEVEAGNIDKVEIAREA</sequence>
<reference evidence="1" key="1">
    <citation type="journal article" date="2015" name="Proc. Natl. Acad. Sci. U.S.A.">
        <title>Functional metagenomic discovery of bacterial effectors in the human microbiome and isolation of commendamide, a GPCR G2A/132 agonist.</title>
        <authorList>
            <person name="Cohen L.J."/>
            <person name="Kang H.S."/>
            <person name="Chu J."/>
            <person name="Huang Y.H."/>
            <person name="Gordon E.A."/>
            <person name="Reddy B.V."/>
            <person name="Ternei M.A."/>
            <person name="Craig J.W."/>
            <person name="Brady S.F."/>
        </authorList>
    </citation>
    <scope>NUCLEOTIDE SEQUENCE</scope>
</reference>
<dbReference type="EMBL" id="KT336259">
    <property type="protein sequence ID" value="ALB76116.1"/>
    <property type="molecule type" value="Genomic_DNA"/>
</dbReference>
<organism evidence="1">
    <name type="scientific">uncultured bacterium 32o03</name>
    <dbReference type="NCBI Taxonomy" id="1701362"/>
    <lineage>
        <taxon>Bacteria</taxon>
        <taxon>environmental samples</taxon>
    </lineage>
</organism>